<keyword evidence="1" id="KW-0472">Membrane</keyword>
<accession>A0AA39X0R1</accession>
<dbReference type="Proteomes" id="UP001174934">
    <property type="component" value="Unassembled WGS sequence"/>
</dbReference>
<reference evidence="2" key="1">
    <citation type="submission" date="2023-06" db="EMBL/GenBank/DDBJ databases">
        <title>Genome-scale phylogeny and comparative genomics of the fungal order Sordariales.</title>
        <authorList>
            <consortium name="Lawrence Berkeley National Laboratory"/>
            <person name="Hensen N."/>
            <person name="Bonometti L."/>
            <person name="Westerberg I."/>
            <person name="Brannstrom I.O."/>
            <person name="Guillou S."/>
            <person name="Cros-Aarteil S."/>
            <person name="Calhoun S."/>
            <person name="Haridas S."/>
            <person name="Kuo A."/>
            <person name="Mondo S."/>
            <person name="Pangilinan J."/>
            <person name="Riley R."/>
            <person name="LaButti K."/>
            <person name="Andreopoulos B."/>
            <person name="Lipzen A."/>
            <person name="Chen C."/>
            <person name="Yanf M."/>
            <person name="Daum C."/>
            <person name="Ng V."/>
            <person name="Clum A."/>
            <person name="Steindorff A."/>
            <person name="Ohm R."/>
            <person name="Martin F."/>
            <person name="Silar P."/>
            <person name="Natvig D."/>
            <person name="Lalanne C."/>
            <person name="Gautier V."/>
            <person name="Ament-velasquez S.L."/>
            <person name="Kruys A."/>
            <person name="Hutchinson M.I."/>
            <person name="Powell A.J."/>
            <person name="Barry K."/>
            <person name="Miller A.N."/>
            <person name="Grigoriev I.V."/>
            <person name="Debuchy R."/>
            <person name="Gladieux P."/>
            <person name="Thoren M.H."/>
            <person name="Johannesson H."/>
        </authorList>
    </citation>
    <scope>NUCLEOTIDE SEQUENCE</scope>
    <source>
        <strain evidence="2">SMH3391-2</strain>
    </source>
</reference>
<dbReference type="Gene3D" id="1.20.58.340">
    <property type="entry name" value="Magnesium transport protein CorA, transmembrane region"/>
    <property type="match status" value="1"/>
</dbReference>
<feature type="transmembrane region" description="Helical" evidence="1">
    <location>
        <begin position="353"/>
        <end position="377"/>
    </location>
</feature>
<protein>
    <submittedName>
        <fullName evidence="2">Uncharacterized protein</fullName>
    </submittedName>
</protein>
<keyword evidence="1" id="KW-1133">Transmembrane helix</keyword>
<comment type="caution">
    <text evidence="2">The sequence shown here is derived from an EMBL/GenBank/DDBJ whole genome shotgun (WGS) entry which is preliminary data.</text>
</comment>
<organism evidence="2 3">
    <name type="scientific">Bombardia bombarda</name>
    <dbReference type="NCBI Taxonomy" id="252184"/>
    <lineage>
        <taxon>Eukaryota</taxon>
        <taxon>Fungi</taxon>
        <taxon>Dikarya</taxon>
        <taxon>Ascomycota</taxon>
        <taxon>Pezizomycotina</taxon>
        <taxon>Sordariomycetes</taxon>
        <taxon>Sordariomycetidae</taxon>
        <taxon>Sordariales</taxon>
        <taxon>Lasiosphaeriaceae</taxon>
        <taxon>Bombardia</taxon>
    </lineage>
</organism>
<keyword evidence="1" id="KW-0812">Transmembrane</keyword>
<dbReference type="AlphaFoldDB" id="A0AA39X0R1"/>
<feature type="transmembrane region" description="Helical" evidence="1">
    <location>
        <begin position="323"/>
        <end position="347"/>
    </location>
</feature>
<keyword evidence="3" id="KW-1185">Reference proteome</keyword>
<gene>
    <name evidence="2" type="ORF">B0T17DRAFT_263921</name>
</gene>
<dbReference type="EMBL" id="JAULSR010000003">
    <property type="protein sequence ID" value="KAK0625153.1"/>
    <property type="molecule type" value="Genomic_DNA"/>
</dbReference>
<evidence type="ECO:0000313" key="3">
    <source>
        <dbReference type="Proteomes" id="UP001174934"/>
    </source>
</evidence>
<sequence>MVTAQDSFSFEVQIPTVYHPRTTIGDSTSDKNPLQFSSKTLNRCLDIFNFSSCVHATLANRLLLPSYELSYSDQTDKPESLTISLRAPIHSRSLVLLMRIRLSSLSTIAVLSCAHHADLSAMHALVSASVSLLLTHPLHLVRLVYEQRFASWMDWMLPYWKDVRVYETATAMTLPAWEIDRRSSKALQARLEALQADPHVLLRNIYGTMTALCHGDTIMGFARRMGEMGLQVMEVVERERGVGGLGLGRRDRAVYEQGVRLVMGRCESAGGRMAEQKMRLQSQVNVAHNLLVLEDSKLSRSMAKDSHAMTVLMALDSKMVKKIAFLTLIFLPATLVTSIWDAGIFVLEGDMNWKVWLATTLAVTTLAIALWELYGVLSRRKSTRSRLHEDPV</sequence>
<name>A0AA39X0R1_9PEZI</name>
<evidence type="ECO:0000256" key="1">
    <source>
        <dbReference type="SAM" id="Phobius"/>
    </source>
</evidence>
<evidence type="ECO:0000313" key="2">
    <source>
        <dbReference type="EMBL" id="KAK0625153.1"/>
    </source>
</evidence>
<proteinExistence type="predicted"/>